<reference evidence="2 3" key="1">
    <citation type="submission" date="2024-09" db="EMBL/GenBank/DDBJ databases">
        <title>T2T genomes of carrot and Alternaria dauci and their utility for understanding host-pathogen interaction during carrot leaf blight disease.</title>
        <authorList>
            <person name="Liu W."/>
            <person name="Xu S."/>
            <person name="Ou C."/>
            <person name="Liu X."/>
            <person name="Zhuang F."/>
            <person name="Deng X.W."/>
        </authorList>
    </citation>
    <scope>NUCLEOTIDE SEQUENCE [LARGE SCALE GENOMIC DNA]</scope>
    <source>
        <strain evidence="2 3">A2016</strain>
    </source>
</reference>
<protein>
    <submittedName>
        <fullName evidence="2">Uncharacterized protein</fullName>
    </submittedName>
</protein>
<feature type="compositionally biased region" description="Basic and acidic residues" evidence="1">
    <location>
        <begin position="440"/>
        <end position="452"/>
    </location>
</feature>
<evidence type="ECO:0000256" key="1">
    <source>
        <dbReference type="SAM" id="MobiDB-lite"/>
    </source>
</evidence>
<dbReference type="GeneID" id="96086012"/>
<proteinExistence type="predicted"/>
<accession>A0ABR3UG57</accession>
<evidence type="ECO:0000313" key="3">
    <source>
        <dbReference type="Proteomes" id="UP001578633"/>
    </source>
</evidence>
<comment type="caution">
    <text evidence="2">The sequence shown here is derived from an EMBL/GenBank/DDBJ whole genome shotgun (WGS) entry which is preliminary data.</text>
</comment>
<gene>
    <name evidence="2" type="ORF">ACET3X_005690</name>
</gene>
<name>A0ABR3UG57_9PLEO</name>
<organism evidence="2 3">
    <name type="scientific">Alternaria dauci</name>
    <dbReference type="NCBI Taxonomy" id="48095"/>
    <lineage>
        <taxon>Eukaryota</taxon>
        <taxon>Fungi</taxon>
        <taxon>Dikarya</taxon>
        <taxon>Ascomycota</taxon>
        <taxon>Pezizomycotina</taxon>
        <taxon>Dothideomycetes</taxon>
        <taxon>Pleosporomycetidae</taxon>
        <taxon>Pleosporales</taxon>
        <taxon>Pleosporineae</taxon>
        <taxon>Pleosporaceae</taxon>
        <taxon>Alternaria</taxon>
        <taxon>Alternaria sect. Porri</taxon>
    </lineage>
</organism>
<feature type="region of interest" description="Disordered" evidence="1">
    <location>
        <begin position="374"/>
        <end position="452"/>
    </location>
</feature>
<dbReference type="Proteomes" id="UP001578633">
    <property type="component" value="Chromosome 5"/>
</dbReference>
<dbReference type="RefSeq" id="XP_069306050.1">
    <property type="nucleotide sequence ID" value="XM_069452436.1"/>
</dbReference>
<keyword evidence="3" id="KW-1185">Reference proteome</keyword>
<feature type="region of interest" description="Disordered" evidence="1">
    <location>
        <begin position="86"/>
        <end position="107"/>
    </location>
</feature>
<evidence type="ECO:0000313" key="2">
    <source>
        <dbReference type="EMBL" id="KAL1795466.1"/>
    </source>
</evidence>
<feature type="compositionally biased region" description="Basic and acidic residues" evidence="1">
    <location>
        <begin position="374"/>
        <end position="389"/>
    </location>
</feature>
<sequence length="452" mass="50552">MATYYHYDSEGKVTVSAPHPTDWISTSGPSVANEYEQRGDIVGAFLARRAMAYPALGVPEALNVYGASYYPAMSVFEGDADCESSDQSHLFSEADEDSRYTASSSPNTANTVGWAGWAFQSGVPQPYPNPEDIRHLHTLHSLLPYLQPERRLNAFNGPVVDIIDQDTGFALAYQVPKKMLILFLGRQVVNKFIRTIHREDDENWKGAPTSQEMHLPRGVASQASVKILVAWMFRACQYHTMNTMKQIRVPTNTFAACSLARTMELFELHKDALRVDHFIAATHFTRPIFAVELETLWNCMGEESRYVYAAINAVSQRLRAFDAGSTGEATTGIDADMLAMLKKHPDLEARVRDPKLNDQHRPYFSTQWIKKLEDKTSDNPHHDVDESKKNYGKSTPQGSRGKGPAKDSDEKSQLLELETTARKFSVLRIVPGTTEPADSDAEKCPEADQATR</sequence>
<feature type="compositionally biased region" description="Basic and acidic residues" evidence="1">
    <location>
        <begin position="404"/>
        <end position="413"/>
    </location>
</feature>
<dbReference type="EMBL" id="JBHGVX010000005">
    <property type="protein sequence ID" value="KAL1795466.1"/>
    <property type="molecule type" value="Genomic_DNA"/>
</dbReference>